<dbReference type="InterPro" id="IPR002735">
    <property type="entry name" value="Transl_init_fac_IF2/IF5_dom"/>
</dbReference>
<keyword evidence="2" id="KW-0396">Initiation factor</keyword>
<reference evidence="8" key="1">
    <citation type="submission" date="2021-01" db="EMBL/GenBank/DDBJ databases">
        <authorList>
            <consortium name="Genoscope - CEA"/>
            <person name="William W."/>
        </authorList>
    </citation>
    <scope>NUCLEOTIDE SEQUENCE</scope>
</reference>
<evidence type="ECO:0000256" key="1">
    <source>
        <dbReference type="ARBA" id="ARBA00010397"/>
    </source>
</evidence>
<dbReference type="GO" id="GO:0005829">
    <property type="term" value="C:cytosol"/>
    <property type="evidence" value="ECO:0007669"/>
    <property type="project" value="TreeGrafter"/>
</dbReference>
<gene>
    <name evidence="8" type="ORF">PSON_ATCC_30995.1.T1700017</name>
</gene>
<evidence type="ECO:0000256" key="6">
    <source>
        <dbReference type="SAM" id="MobiDB-lite"/>
    </source>
</evidence>
<evidence type="ECO:0000256" key="3">
    <source>
        <dbReference type="ARBA" id="ARBA00022741"/>
    </source>
</evidence>
<feature type="compositionally biased region" description="Acidic residues" evidence="6">
    <location>
        <begin position="365"/>
        <end position="383"/>
    </location>
</feature>
<dbReference type="EMBL" id="CAJJDN010000170">
    <property type="protein sequence ID" value="CAD8126719.1"/>
    <property type="molecule type" value="Genomic_DNA"/>
</dbReference>
<dbReference type="InterPro" id="IPR003307">
    <property type="entry name" value="W2_domain"/>
</dbReference>
<dbReference type="SMART" id="SM00653">
    <property type="entry name" value="eIF2B_5"/>
    <property type="match status" value="1"/>
</dbReference>
<sequence>MIKTILVNIPSYIEDSNYRYKMPKPQLKIEGRGNGIKTNIMNLHEIAKALKCHDQYPLKYLGFEFGSQTSYKFKNDNDVTCIINGAFQDDQIRKQLDKFIEKYILCQKCRYPEMYMKIKGGKIIYGQCDSCGHVSDLDNAHRLASYILKNPPDGNQSIISGSKEVQIIHNEGQNGNKEDKQKKKKILADEVGLESELLESFLIQLRDTYSRLVVNEKIDNDIADMMLTQDIKKFNLDKNLKDRVCYLIFQSMFDELPTKGLQRNYELLTNYFNDLDPQLSQCHMMLNIIYLMKKRNIDDVYFCTVLKGFYDYSYIEEQYLLKWYDNQEEWKKEANQDFLYNEQLDNHYRQLSQPMINWMKSQTGQEEEYYEEEAEAEQPIEQQ</sequence>
<evidence type="ECO:0000256" key="4">
    <source>
        <dbReference type="ARBA" id="ARBA00022917"/>
    </source>
</evidence>
<feature type="domain" description="W2" evidence="7">
    <location>
        <begin position="195"/>
        <end position="369"/>
    </location>
</feature>
<comment type="caution">
    <text evidence="8">The sequence shown here is derived from an EMBL/GenBank/DDBJ whole genome shotgun (WGS) entry which is preliminary data.</text>
</comment>
<dbReference type="GO" id="GO:0005525">
    <property type="term" value="F:GTP binding"/>
    <property type="evidence" value="ECO:0007669"/>
    <property type="project" value="UniProtKB-KW"/>
</dbReference>
<dbReference type="GO" id="GO:0005092">
    <property type="term" value="F:GDP-dissociation inhibitor activity"/>
    <property type="evidence" value="ECO:0007669"/>
    <property type="project" value="TreeGrafter"/>
</dbReference>
<dbReference type="GO" id="GO:0001732">
    <property type="term" value="P:formation of cytoplasmic translation initiation complex"/>
    <property type="evidence" value="ECO:0007669"/>
    <property type="project" value="TreeGrafter"/>
</dbReference>
<dbReference type="InterPro" id="IPR045196">
    <property type="entry name" value="IF2/IF5"/>
</dbReference>
<evidence type="ECO:0000256" key="2">
    <source>
        <dbReference type="ARBA" id="ARBA00022540"/>
    </source>
</evidence>
<organism evidence="8 9">
    <name type="scientific">Paramecium sonneborni</name>
    <dbReference type="NCBI Taxonomy" id="65129"/>
    <lineage>
        <taxon>Eukaryota</taxon>
        <taxon>Sar</taxon>
        <taxon>Alveolata</taxon>
        <taxon>Ciliophora</taxon>
        <taxon>Intramacronucleata</taxon>
        <taxon>Oligohymenophorea</taxon>
        <taxon>Peniculida</taxon>
        <taxon>Parameciidae</taxon>
        <taxon>Paramecium</taxon>
    </lineage>
</organism>
<evidence type="ECO:0000256" key="5">
    <source>
        <dbReference type="ARBA" id="ARBA00023134"/>
    </source>
</evidence>
<dbReference type="GO" id="GO:0071074">
    <property type="term" value="F:eukaryotic initiation factor eIF2 binding"/>
    <property type="evidence" value="ECO:0007669"/>
    <property type="project" value="TreeGrafter"/>
</dbReference>
<dbReference type="PANTHER" id="PTHR23001:SF7">
    <property type="entry name" value="EUKARYOTIC TRANSLATION INITIATION FACTOR 5"/>
    <property type="match status" value="1"/>
</dbReference>
<dbReference type="GO" id="GO:0003743">
    <property type="term" value="F:translation initiation factor activity"/>
    <property type="evidence" value="ECO:0007669"/>
    <property type="project" value="UniProtKB-KW"/>
</dbReference>
<keyword evidence="3" id="KW-0547">Nucleotide-binding</keyword>
<dbReference type="AlphaFoldDB" id="A0A8S1RIE1"/>
<evidence type="ECO:0000259" key="7">
    <source>
        <dbReference type="PROSITE" id="PS51363"/>
    </source>
</evidence>
<proteinExistence type="inferred from homology"/>
<dbReference type="OrthoDB" id="10250831at2759"/>
<dbReference type="Proteomes" id="UP000692954">
    <property type="component" value="Unassembled WGS sequence"/>
</dbReference>
<evidence type="ECO:0000313" key="9">
    <source>
        <dbReference type="Proteomes" id="UP000692954"/>
    </source>
</evidence>
<feature type="region of interest" description="Disordered" evidence="6">
    <location>
        <begin position="363"/>
        <end position="383"/>
    </location>
</feature>
<comment type="similarity">
    <text evidence="1">Belongs to the eIF-2-beta/eIF-5 family.</text>
</comment>
<keyword evidence="4" id="KW-0648">Protein biosynthesis</keyword>
<dbReference type="PROSITE" id="PS51363">
    <property type="entry name" value="W2"/>
    <property type="match status" value="1"/>
</dbReference>
<protein>
    <recommendedName>
        <fullName evidence="7">W2 domain-containing protein</fullName>
    </recommendedName>
</protein>
<dbReference type="FunFam" id="2.20.25.350:FF:000001">
    <property type="entry name" value="Eukaryotic translation initiation factor 5"/>
    <property type="match status" value="1"/>
</dbReference>
<dbReference type="FunFam" id="3.30.30.170:FF:000002">
    <property type="entry name" value="Eukaryotic translation initiation factor 5"/>
    <property type="match status" value="1"/>
</dbReference>
<dbReference type="Pfam" id="PF01873">
    <property type="entry name" value="eIF-5_eIF-2B"/>
    <property type="match status" value="1"/>
</dbReference>
<evidence type="ECO:0000313" key="8">
    <source>
        <dbReference type="EMBL" id="CAD8126719.1"/>
    </source>
</evidence>
<name>A0A8S1RIE1_9CILI</name>
<accession>A0A8S1RIE1</accession>
<dbReference type="Pfam" id="PF02020">
    <property type="entry name" value="W2"/>
    <property type="match status" value="1"/>
</dbReference>
<dbReference type="PANTHER" id="PTHR23001">
    <property type="entry name" value="EUKARYOTIC TRANSLATION INITIATION FACTOR"/>
    <property type="match status" value="1"/>
</dbReference>
<keyword evidence="5" id="KW-0342">GTP-binding</keyword>
<keyword evidence="9" id="KW-1185">Reference proteome</keyword>